<dbReference type="GO" id="GO:0016491">
    <property type="term" value="F:oxidoreductase activity"/>
    <property type="evidence" value="ECO:0007669"/>
    <property type="project" value="UniProtKB-KW"/>
</dbReference>
<dbReference type="SUPFAM" id="SSF51735">
    <property type="entry name" value="NAD(P)-binding Rossmann-fold domains"/>
    <property type="match status" value="1"/>
</dbReference>
<comment type="similarity">
    <text evidence="1">Belongs to the short-chain dehydrogenases/reductases (SDR) family.</text>
</comment>
<dbReference type="Gene3D" id="3.40.50.720">
    <property type="entry name" value="NAD(P)-binding Rossmann-like Domain"/>
    <property type="match status" value="1"/>
</dbReference>
<dbReference type="OrthoDB" id="154414at2"/>
<dbReference type="PANTHER" id="PTHR43639:SF1">
    <property type="entry name" value="SHORT-CHAIN DEHYDROGENASE_REDUCTASE FAMILY PROTEIN"/>
    <property type="match status" value="1"/>
</dbReference>
<accession>A0A561WBS0</accession>
<evidence type="ECO:0000313" key="4">
    <source>
        <dbReference type="Proteomes" id="UP000320239"/>
    </source>
</evidence>
<dbReference type="Pfam" id="PF13561">
    <property type="entry name" value="adh_short_C2"/>
    <property type="match status" value="1"/>
</dbReference>
<dbReference type="PRINTS" id="PR00081">
    <property type="entry name" value="GDHRDH"/>
</dbReference>
<organism evidence="3 4">
    <name type="scientific">Actinoplanes teichomyceticus</name>
    <dbReference type="NCBI Taxonomy" id="1867"/>
    <lineage>
        <taxon>Bacteria</taxon>
        <taxon>Bacillati</taxon>
        <taxon>Actinomycetota</taxon>
        <taxon>Actinomycetes</taxon>
        <taxon>Micromonosporales</taxon>
        <taxon>Micromonosporaceae</taxon>
        <taxon>Actinoplanes</taxon>
    </lineage>
</organism>
<evidence type="ECO:0000256" key="2">
    <source>
        <dbReference type="ARBA" id="ARBA00023002"/>
    </source>
</evidence>
<dbReference type="InterPro" id="IPR002347">
    <property type="entry name" value="SDR_fam"/>
</dbReference>
<gene>
    <name evidence="3" type="ORF">FHX34_103844</name>
</gene>
<dbReference type="InterPro" id="IPR036291">
    <property type="entry name" value="NAD(P)-bd_dom_sf"/>
</dbReference>
<evidence type="ECO:0000313" key="3">
    <source>
        <dbReference type="EMBL" id="TWG21306.1"/>
    </source>
</evidence>
<dbReference type="AlphaFoldDB" id="A0A561WBS0"/>
<comment type="caution">
    <text evidence="3">The sequence shown here is derived from an EMBL/GenBank/DDBJ whole genome shotgun (WGS) entry which is preliminary data.</text>
</comment>
<keyword evidence="2" id="KW-0560">Oxidoreductase</keyword>
<proteinExistence type="inferred from homology"/>
<dbReference type="InterPro" id="IPR020904">
    <property type="entry name" value="Sc_DH/Rdtase_CS"/>
</dbReference>
<reference evidence="3 4" key="1">
    <citation type="submission" date="2019-06" db="EMBL/GenBank/DDBJ databases">
        <title>Sequencing the genomes of 1000 actinobacteria strains.</title>
        <authorList>
            <person name="Klenk H.-P."/>
        </authorList>
    </citation>
    <scope>NUCLEOTIDE SEQUENCE [LARGE SCALE GENOMIC DNA]</scope>
    <source>
        <strain evidence="3 4">DSM 43866</strain>
    </source>
</reference>
<dbReference type="PANTHER" id="PTHR43639">
    <property type="entry name" value="OXIDOREDUCTASE, SHORT-CHAIN DEHYDROGENASE/REDUCTASE FAMILY (AFU_ORTHOLOGUE AFUA_5G02870)"/>
    <property type="match status" value="1"/>
</dbReference>
<protein>
    <submittedName>
        <fullName evidence="3">3-oxoacyl-[acyl-carrier protein] reductase</fullName>
    </submittedName>
</protein>
<evidence type="ECO:0000256" key="1">
    <source>
        <dbReference type="ARBA" id="ARBA00006484"/>
    </source>
</evidence>
<dbReference type="Proteomes" id="UP000320239">
    <property type="component" value="Unassembled WGS sequence"/>
</dbReference>
<sequence length="256" mass="26509">MNGSLTGRTALVTGASRGIGRAIALRLAADGALVAVHYGSNVTAAKETIELITEAGGRAFAVHAELGRPGDAATLWAGFDAGLRDIGAAPGLDILVNNAAIGRSKGIDAVTPEEFDAVFAVNVRAPFFIVQHGLDRIRDGGRIINISSGVTRIAYPETIAYSMTKGALDTFSLTLAKVLGARNITVNSVSPGIVDTDVNADWLRDNPDAWAHAAAYSTFNRVGEPADIADVVAFVASADARWVSGQNIDATGGSHL</sequence>
<dbReference type="EMBL" id="VIWY01000003">
    <property type="protein sequence ID" value="TWG21306.1"/>
    <property type="molecule type" value="Genomic_DNA"/>
</dbReference>
<dbReference type="PROSITE" id="PS00061">
    <property type="entry name" value="ADH_SHORT"/>
    <property type="match status" value="1"/>
</dbReference>
<dbReference type="FunFam" id="3.40.50.720:FF:000084">
    <property type="entry name" value="Short-chain dehydrogenase reductase"/>
    <property type="match status" value="1"/>
</dbReference>
<name>A0A561WBS0_ACTTI</name>
<dbReference type="PRINTS" id="PR00080">
    <property type="entry name" value="SDRFAMILY"/>
</dbReference>
<dbReference type="RefSeq" id="WP_122979943.1">
    <property type="nucleotide sequence ID" value="NZ_BOMX01000150.1"/>
</dbReference>
<keyword evidence="4" id="KW-1185">Reference proteome</keyword>